<dbReference type="Proteomes" id="UP001162834">
    <property type="component" value="Chromosome"/>
</dbReference>
<accession>A0A9E6XWV7</accession>
<dbReference type="Pfam" id="PF03241">
    <property type="entry name" value="HpaB"/>
    <property type="match status" value="1"/>
</dbReference>
<proteinExistence type="predicted"/>
<evidence type="ECO:0000313" key="8">
    <source>
        <dbReference type="EMBL" id="UGS35287.1"/>
    </source>
</evidence>
<dbReference type="GO" id="GO:0016627">
    <property type="term" value="F:oxidoreductase activity, acting on the CH-CH group of donors"/>
    <property type="evidence" value="ECO:0007669"/>
    <property type="project" value="InterPro"/>
</dbReference>
<dbReference type="GO" id="GO:0010124">
    <property type="term" value="P:phenylacetate catabolic process"/>
    <property type="evidence" value="ECO:0007669"/>
    <property type="project" value="InterPro"/>
</dbReference>
<feature type="binding site" evidence="5">
    <location>
        <begin position="455"/>
        <end position="458"/>
    </location>
    <ligand>
        <name>FAD</name>
        <dbReference type="ChEBI" id="CHEBI:57692"/>
    </ligand>
</feature>
<evidence type="ECO:0000256" key="2">
    <source>
        <dbReference type="ARBA" id="ARBA00022827"/>
    </source>
</evidence>
<dbReference type="InterPro" id="IPR046373">
    <property type="entry name" value="Acyl-CoA_Oxase/DH_mid-dom_sf"/>
</dbReference>
<dbReference type="PIRSF" id="PIRSF000331">
    <property type="entry name" value="HpaA_HpaB"/>
    <property type="match status" value="1"/>
</dbReference>
<feature type="binding site" evidence="5">
    <location>
        <begin position="156"/>
        <end position="159"/>
    </location>
    <ligand>
        <name>FAD</name>
        <dbReference type="ChEBI" id="CHEBI:57692"/>
    </ligand>
</feature>
<dbReference type="Gene3D" id="1.20.140.10">
    <property type="entry name" value="Butyryl-CoA Dehydrogenase, subunit A, domain 3"/>
    <property type="match status" value="1"/>
</dbReference>
<evidence type="ECO:0000256" key="5">
    <source>
        <dbReference type="PIRSR" id="PIRSR000331-2"/>
    </source>
</evidence>
<dbReference type="Gene3D" id="2.40.110.10">
    <property type="entry name" value="Butyryl-CoA Dehydrogenase, subunit A, domain 2"/>
    <property type="match status" value="1"/>
</dbReference>
<dbReference type="SUPFAM" id="SSF56645">
    <property type="entry name" value="Acyl-CoA dehydrogenase NM domain-like"/>
    <property type="match status" value="1"/>
</dbReference>
<feature type="domain" description="HpaB/PvcC/4-BUDH N-terminal" evidence="7">
    <location>
        <begin position="5"/>
        <end position="275"/>
    </location>
</feature>
<name>A0A9E6XWV7_9ACTN</name>
<evidence type="ECO:0000313" key="9">
    <source>
        <dbReference type="Proteomes" id="UP001162834"/>
    </source>
</evidence>
<feature type="domain" description="HpaB/PvcC/4-BUDH C-terminal" evidence="6">
    <location>
        <begin position="282"/>
        <end position="480"/>
    </location>
</feature>
<keyword evidence="1" id="KW-0285">Flavoprotein</keyword>
<dbReference type="AlphaFoldDB" id="A0A9E6XWV7"/>
<dbReference type="Gene3D" id="1.10.3140.10">
    <property type="entry name" value="4-hydroxybutyryl-coa dehydratase, domain 1"/>
    <property type="match status" value="1"/>
</dbReference>
<dbReference type="GO" id="GO:0052881">
    <property type="term" value="F:4-hydroxyphenylacetate 3-monooxygenase activity"/>
    <property type="evidence" value="ECO:0007669"/>
    <property type="project" value="UniProtKB-EC"/>
</dbReference>
<evidence type="ECO:0000259" key="6">
    <source>
        <dbReference type="Pfam" id="PF03241"/>
    </source>
</evidence>
<dbReference type="InterPro" id="IPR012687">
    <property type="entry name" value="HpaB_Deino-type"/>
</dbReference>
<evidence type="ECO:0000256" key="4">
    <source>
        <dbReference type="PIRSR" id="PIRSR000331-1"/>
    </source>
</evidence>
<dbReference type="PANTHER" id="PTHR36117">
    <property type="entry name" value="4-HYDROXYPHENYLACETATE 3-MONOOXYGENASE-RELATED"/>
    <property type="match status" value="1"/>
</dbReference>
<feature type="binding site" evidence="5">
    <location>
        <position position="193"/>
    </location>
    <ligand>
        <name>FAD</name>
        <dbReference type="ChEBI" id="CHEBI:57692"/>
    </ligand>
</feature>
<keyword evidence="9" id="KW-1185">Reference proteome</keyword>
<dbReference type="KEGG" id="sbae:DSM104329_01674"/>
<feature type="binding site" evidence="4">
    <location>
        <position position="150"/>
    </location>
    <ligand>
        <name>substrate</name>
    </ligand>
</feature>
<evidence type="ECO:0000256" key="3">
    <source>
        <dbReference type="ARBA" id="ARBA00023002"/>
    </source>
</evidence>
<dbReference type="RefSeq" id="WP_259314976.1">
    <property type="nucleotide sequence ID" value="NZ_CP087164.1"/>
</dbReference>
<dbReference type="InterPro" id="IPR009100">
    <property type="entry name" value="AcylCoA_DH/oxidase_NM_dom_sf"/>
</dbReference>
<protein>
    <submittedName>
        <fullName evidence="8">4-hydroxyphenylacetate 3-monooxygenase oxygenase component</fullName>
        <ecNumber evidence="8">1.14.14.9</ecNumber>
    </submittedName>
</protein>
<dbReference type="EC" id="1.14.14.9" evidence="8"/>
<dbReference type="InterPro" id="IPR024719">
    <property type="entry name" value="HpaB/PvcC/4-BUDH_C"/>
</dbReference>
<feature type="binding site" evidence="5">
    <location>
        <begin position="150"/>
        <end position="152"/>
    </location>
    <ligand>
        <name>FAD</name>
        <dbReference type="ChEBI" id="CHEBI:57692"/>
    </ligand>
</feature>
<dbReference type="Pfam" id="PF11794">
    <property type="entry name" value="HpaB_N"/>
    <property type="match status" value="1"/>
</dbReference>
<keyword evidence="3 8" id="KW-0560">Oxidoreductase</keyword>
<feature type="binding site" evidence="4">
    <location>
        <begin position="104"/>
        <end position="108"/>
    </location>
    <ligand>
        <name>substrate</name>
    </ligand>
</feature>
<feature type="binding site" evidence="4">
    <location>
        <begin position="206"/>
        <end position="207"/>
    </location>
    <ligand>
        <name>substrate</name>
    </ligand>
</feature>
<dbReference type="InterPro" id="IPR004925">
    <property type="entry name" value="HpaB/PvcC/4-BUDH"/>
</dbReference>
<dbReference type="SUPFAM" id="SSF47203">
    <property type="entry name" value="Acyl-CoA dehydrogenase C-terminal domain-like"/>
    <property type="match status" value="1"/>
</dbReference>
<gene>
    <name evidence="8" type="ORF">DSM104329_01674</name>
</gene>
<sequence>MGARTGQEYLDRLSSLKTTVQIGGETLEGGIPDHPAFRNLTRTYARLYDLQHAPEHRDVMTYESPTSGERVGTSFMVPRTHEDLVKRREAFKVWADDSLGTLGRTGDYLNSCLMALSEAGDWFAQADPAFAGNIKRYYEMVREQDLLTTHTLIPPQANRSQGAGQQMGGKLTAHIVSEDDNGIVVRGARLLATIGPTADELLVFPSTVLKGNPEDAPYSFAFAINCDAPGLRFICRESMDHGRSHFDHPLGSRFEEMDAVVVFDDVHVPYERCFLLGNPQMCNGFYAETSAAVHMTHQVTTRTMAKTEYLLGLISCMTEAIGIEQFPHVQADIAEVIVTLEQSRALVRAAEADAAPNAYGVMTPRWEPLNANRNWYPKTYQRFPEILRKLGASGLMALPTEADVEGAAHDDIEAYLQSATLTGAERVRLFRLAWDTCISAFAGRQTLYEYYFFGDPVRMAGAFVNSYDREPYKARVREFLARADEPVAAA</sequence>
<evidence type="ECO:0000256" key="1">
    <source>
        <dbReference type="ARBA" id="ARBA00022630"/>
    </source>
</evidence>
<dbReference type="GO" id="GO:0050660">
    <property type="term" value="F:flavin adenine dinucleotide binding"/>
    <property type="evidence" value="ECO:0007669"/>
    <property type="project" value="InterPro"/>
</dbReference>
<dbReference type="NCBIfam" id="TIGR02309">
    <property type="entry name" value="HpaB-1"/>
    <property type="match status" value="1"/>
</dbReference>
<dbReference type="InterPro" id="IPR024674">
    <property type="entry name" value="HpaB/PvcC/4-BUDH_N"/>
</dbReference>
<dbReference type="InterPro" id="IPR036250">
    <property type="entry name" value="AcylCo_DH-like_C"/>
</dbReference>
<dbReference type="EMBL" id="CP087164">
    <property type="protein sequence ID" value="UGS35287.1"/>
    <property type="molecule type" value="Genomic_DNA"/>
</dbReference>
<keyword evidence="2 5" id="KW-0274">FAD</keyword>
<reference evidence="8" key="1">
    <citation type="journal article" date="2022" name="Int. J. Syst. Evol. Microbiol.">
        <title>Pseudomonas aegrilactucae sp. nov. and Pseudomonas morbosilactucae sp. nov., pathogens causing bacterial rot of lettuce in Japan.</title>
        <authorList>
            <person name="Sawada H."/>
            <person name="Fujikawa T."/>
            <person name="Satou M."/>
        </authorList>
    </citation>
    <scope>NUCLEOTIDE SEQUENCE</scope>
    <source>
        <strain evidence="8">0166_1</strain>
    </source>
</reference>
<evidence type="ECO:0000259" key="7">
    <source>
        <dbReference type="Pfam" id="PF11794"/>
    </source>
</evidence>
<dbReference type="PANTHER" id="PTHR36117:SF3">
    <property type="entry name" value="4-HYDROXYPHENYLACETATE 3-MONOOXYGENASE-RELATED"/>
    <property type="match status" value="1"/>
</dbReference>
<organism evidence="8 9">
    <name type="scientific">Capillimicrobium parvum</name>
    <dbReference type="NCBI Taxonomy" id="2884022"/>
    <lineage>
        <taxon>Bacteria</taxon>
        <taxon>Bacillati</taxon>
        <taxon>Actinomycetota</taxon>
        <taxon>Thermoleophilia</taxon>
        <taxon>Solirubrobacterales</taxon>
        <taxon>Capillimicrobiaceae</taxon>
        <taxon>Capillimicrobium</taxon>
    </lineage>
</organism>